<reference evidence="3" key="1">
    <citation type="journal article" date="2019" name="Int. J. Syst. Evol. Microbiol.">
        <title>The Global Catalogue of Microorganisms (GCM) 10K type strain sequencing project: providing services to taxonomists for standard genome sequencing and annotation.</title>
        <authorList>
            <consortium name="The Broad Institute Genomics Platform"/>
            <consortium name="The Broad Institute Genome Sequencing Center for Infectious Disease"/>
            <person name="Wu L."/>
            <person name="Ma J."/>
        </authorList>
    </citation>
    <scope>NUCLEOTIDE SEQUENCE [LARGE SCALE GENOMIC DNA]</scope>
    <source>
        <strain evidence="3">KCTC 23314</strain>
    </source>
</reference>
<keyword evidence="3" id="KW-1185">Reference proteome</keyword>
<gene>
    <name evidence="2" type="ORF">GCM10007320_22080</name>
</gene>
<protein>
    <recommendedName>
        <fullName evidence="4">DUF3299 domain-containing protein</fullName>
    </recommendedName>
</protein>
<dbReference type="Proteomes" id="UP000626210">
    <property type="component" value="Unassembled WGS sequence"/>
</dbReference>
<dbReference type="InterPro" id="IPR021727">
    <property type="entry name" value="DUF3299"/>
</dbReference>
<name>A0ABQ3G080_9BURK</name>
<dbReference type="EMBL" id="BMYK01000005">
    <property type="protein sequence ID" value="GHC80412.1"/>
    <property type="molecule type" value="Genomic_DNA"/>
</dbReference>
<keyword evidence="1" id="KW-0732">Signal</keyword>
<evidence type="ECO:0008006" key="4">
    <source>
        <dbReference type="Google" id="ProtNLM"/>
    </source>
</evidence>
<proteinExistence type="predicted"/>
<accession>A0ABQ3G080</accession>
<evidence type="ECO:0000313" key="2">
    <source>
        <dbReference type="EMBL" id="GHC80412.1"/>
    </source>
</evidence>
<evidence type="ECO:0000256" key="1">
    <source>
        <dbReference type="SAM" id="SignalP"/>
    </source>
</evidence>
<dbReference type="Gene3D" id="2.40.50.870">
    <property type="entry name" value="Protein of unknown function (DUF3299)"/>
    <property type="match status" value="1"/>
</dbReference>
<feature type="chain" id="PRO_5045434097" description="DUF3299 domain-containing protein" evidence="1">
    <location>
        <begin position="31"/>
        <end position="184"/>
    </location>
</feature>
<organism evidence="2 3">
    <name type="scientific">Pseudorhodoferax aquiterrae</name>
    <dbReference type="NCBI Taxonomy" id="747304"/>
    <lineage>
        <taxon>Bacteria</taxon>
        <taxon>Pseudomonadati</taxon>
        <taxon>Pseudomonadota</taxon>
        <taxon>Betaproteobacteria</taxon>
        <taxon>Burkholderiales</taxon>
        <taxon>Comamonadaceae</taxon>
    </lineage>
</organism>
<sequence length="184" mass="20270">MFQDRDRMPTRRAALAACAAASLAPLAARATQFREITWTELVPAGWDPSKDLQGLSAGTGGLQDTDPRAKELMDKLREIWDNAPTVAAMNGIDAKLPGYLVPLEEGKQGIREFLLVPYFGACIHTPPPPSNQILLGRAEKPFTGLRTMEAIWVYGRLEIERAPSAMGVAGYTMRVAKVEKYREK</sequence>
<dbReference type="RefSeq" id="WP_229882805.1">
    <property type="nucleotide sequence ID" value="NZ_BMYK01000005.1"/>
</dbReference>
<dbReference type="Pfam" id="PF11736">
    <property type="entry name" value="DUF3299"/>
    <property type="match status" value="1"/>
</dbReference>
<comment type="caution">
    <text evidence="2">The sequence shown here is derived from an EMBL/GenBank/DDBJ whole genome shotgun (WGS) entry which is preliminary data.</text>
</comment>
<evidence type="ECO:0000313" key="3">
    <source>
        <dbReference type="Proteomes" id="UP000626210"/>
    </source>
</evidence>
<feature type="signal peptide" evidence="1">
    <location>
        <begin position="1"/>
        <end position="30"/>
    </location>
</feature>